<proteinExistence type="predicted"/>
<keyword evidence="3" id="KW-1185">Reference proteome</keyword>
<evidence type="ECO:0000313" key="3">
    <source>
        <dbReference type="Proteomes" id="UP001165121"/>
    </source>
</evidence>
<dbReference type="InterPro" id="IPR029016">
    <property type="entry name" value="GAF-like_dom_sf"/>
</dbReference>
<feature type="compositionally biased region" description="Basic residues" evidence="1">
    <location>
        <begin position="91"/>
        <end position="100"/>
    </location>
</feature>
<reference evidence="2" key="1">
    <citation type="submission" date="2023-04" db="EMBL/GenBank/DDBJ databases">
        <title>Phytophthora fragariaefolia NBRC 109709.</title>
        <authorList>
            <person name="Ichikawa N."/>
            <person name="Sato H."/>
            <person name="Tonouchi N."/>
        </authorList>
    </citation>
    <scope>NUCLEOTIDE SEQUENCE</scope>
    <source>
        <strain evidence="2">NBRC 109709</strain>
    </source>
</reference>
<dbReference type="SUPFAM" id="SSF55781">
    <property type="entry name" value="GAF domain-like"/>
    <property type="match status" value="1"/>
</dbReference>
<dbReference type="EMBL" id="BSXT01001886">
    <property type="protein sequence ID" value="GMF45836.1"/>
    <property type="molecule type" value="Genomic_DNA"/>
</dbReference>
<dbReference type="AlphaFoldDB" id="A0A9W6XU91"/>
<dbReference type="Proteomes" id="UP001165121">
    <property type="component" value="Unassembled WGS sequence"/>
</dbReference>
<name>A0A9W6XU91_9STRA</name>
<dbReference type="OrthoDB" id="303614at2759"/>
<feature type="region of interest" description="Disordered" evidence="1">
    <location>
        <begin position="81"/>
        <end position="110"/>
    </location>
</feature>
<accession>A0A9W6XU91</accession>
<sequence>MINKLPEPEVQLPYLAVPYVTPGSCSQLGLHLADALRTQKDLRPAVLQLLNCLGRPLGTNTQILADIREEDWTAANAMVPTNLEPVNRTKSGNHRRREKHRTGDSGAKPGTPEWVQFVVQQCFEVSLAELSIEECVVSESDGTRQYPIFYDEETEVPFAPTCLNEAAREECMTKYNILGRGIGEMKDVQLICHLVAKEFDAITATITALRADRQYPLALVSASSFCVTTERAKSICAHAMVSGKPFLVRNTMLDVRFRNFASVRGDTEGVVNRVLFYFGFPIIAANTDTVVAMLCVMDSRPRKTITTMQYSVMKKLAEILSTLWTN</sequence>
<protein>
    <submittedName>
        <fullName evidence="2">Unnamed protein product</fullName>
    </submittedName>
</protein>
<evidence type="ECO:0000256" key="1">
    <source>
        <dbReference type="SAM" id="MobiDB-lite"/>
    </source>
</evidence>
<gene>
    <name evidence="2" type="ORF">Pfra01_001660600</name>
</gene>
<dbReference type="Gene3D" id="3.30.450.40">
    <property type="match status" value="1"/>
</dbReference>
<dbReference type="PANTHER" id="PTHR43102:SF2">
    <property type="entry name" value="GAF DOMAIN-CONTAINING PROTEIN"/>
    <property type="match status" value="1"/>
</dbReference>
<evidence type="ECO:0000313" key="2">
    <source>
        <dbReference type="EMBL" id="GMF45836.1"/>
    </source>
</evidence>
<comment type="caution">
    <text evidence="2">The sequence shown here is derived from an EMBL/GenBank/DDBJ whole genome shotgun (WGS) entry which is preliminary data.</text>
</comment>
<organism evidence="2 3">
    <name type="scientific">Phytophthora fragariaefolia</name>
    <dbReference type="NCBI Taxonomy" id="1490495"/>
    <lineage>
        <taxon>Eukaryota</taxon>
        <taxon>Sar</taxon>
        <taxon>Stramenopiles</taxon>
        <taxon>Oomycota</taxon>
        <taxon>Peronosporomycetes</taxon>
        <taxon>Peronosporales</taxon>
        <taxon>Peronosporaceae</taxon>
        <taxon>Phytophthora</taxon>
    </lineage>
</organism>
<dbReference type="PANTHER" id="PTHR43102">
    <property type="entry name" value="SLR1143 PROTEIN"/>
    <property type="match status" value="1"/>
</dbReference>